<dbReference type="SUPFAM" id="SSF51182">
    <property type="entry name" value="RmlC-like cupins"/>
    <property type="match status" value="1"/>
</dbReference>
<name>A0A8T5VPU3_9BRAD</name>
<dbReference type="InterPro" id="IPR011051">
    <property type="entry name" value="RmlC_Cupin_sf"/>
</dbReference>
<comment type="similarity">
    <text evidence="5">Belongs to the dTDP-4-dehydrorhamnose 3,5-epimerase family.</text>
</comment>
<reference evidence="6" key="1">
    <citation type="journal article" date="2017" name="Syst. Appl. Microbiol.">
        <title>Soybeans inoculated with root zone soils of Canadian native legumes harbour diverse and novel Bradyrhizobium spp. that possess agricultural potential.</title>
        <authorList>
            <person name="Bromfield E.S.P."/>
            <person name="Cloutier S."/>
            <person name="Tambong J.T."/>
            <person name="Tran Thi T.V."/>
        </authorList>
    </citation>
    <scope>NUCLEOTIDE SEQUENCE</scope>
    <source>
        <strain evidence="6">1S5</strain>
    </source>
</reference>
<dbReference type="GO" id="GO:0019305">
    <property type="term" value="P:dTDP-rhamnose biosynthetic process"/>
    <property type="evidence" value="ECO:0007669"/>
    <property type="project" value="UniProtKB-UniRule"/>
</dbReference>
<accession>A0A8T5VPU3</accession>
<dbReference type="GO" id="GO:0008830">
    <property type="term" value="F:dTDP-4-dehydrorhamnose 3,5-epimerase activity"/>
    <property type="evidence" value="ECO:0007669"/>
    <property type="project" value="UniProtKB-UniRule"/>
</dbReference>
<evidence type="ECO:0000256" key="2">
    <source>
        <dbReference type="ARBA" id="ARBA00001997"/>
    </source>
</evidence>
<dbReference type="CDD" id="cd00438">
    <property type="entry name" value="cupin_RmlC"/>
    <property type="match status" value="1"/>
</dbReference>
<evidence type="ECO:0000313" key="7">
    <source>
        <dbReference type="Proteomes" id="UP000551709"/>
    </source>
</evidence>
<comment type="catalytic activity">
    <reaction evidence="1 5">
        <text>dTDP-4-dehydro-6-deoxy-alpha-D-glucose = dTDP-4-dehydro-beta-L-rhamnose</text>
        <dbReference type="Rhea" id="RHEA:16969"/>
        <dbReference type="ChEBI" id="CHEBI:57649"/>
        <dbReference type="ChEBI" id="CHEBI:62830"/>
        <dbReference type="EC" id="5.1.3.13"/>
    </reaction>
</comment>
<keyword evidence="5 6" id="KW-0413">Isomerase</keyword>
<evidence type="ECO:0000256" key="1">
    <source>
        <dbReference type="ARBA" id="ARBA00001298"/>
    </source>
</evidence>
<dbReference type="InterPro" id="IPR014710">
    <property type="entry name" value="RmlC-like_jellyroll"/>
</dbReference>
<dbReference type="NCBIfam" id="TIGR01221">
    <property type="entry name" value="rmlC"/>
    <property type="match status" value="1"/>
</dbReference>
<protein>
    <recommendedName>
        <fullName evidence="4 5">dTDP-4-dehydrorhamnose 3,5-epimerase</fullName>
        <ecNumber evidence="3 5">5.1.3.13</ecNumber>
    </recommendedName>
    <alternativeName>
        <fullName evidence="5">Thymidine diphospho-4-keto-rhamnose 3,5-epimerase</fullName>
    </alternativeName>
</protein>
<dbReference type="PANTHER" id="PTHR21047:SF2">
    <property type="entry name" value="THYMIDINE DIPHOSPHO-4-KETO-RHAMNOSE 3,5-EPIMERASE"/>
    <property type="match status" value="1"/>
</dbReference>
<dbReference type="EC" id="5.1.3.13" evidence="3 5"/>
<comment type="pathway">
    <text evidence="5">Carbohydrate biosynthesis; dTDP-L-rhamnose biosynthesis.</text>
</comment>
<dbReference type="InterPro" id="IPR000888">
    <property type="entry name" value="RmlC-like"/>
</dbReference>
<dbReference type="PANTHER" id="PTHR21047">
    <property type="entry name" value="DTDP-6-DEOXY-D-GLUCOSE-3,5 EPIMERASE"/>
    <property type="match status" value="1"/>
</dbReference>
<dbReference type="Pfam" id="PF00908">
    <property type="entry name" value="dTDP_sugar_isom"/>
    <property type="match status" value="1"/>
</dbReference>
<reference evidence="6" key="2">
    <citation type="submission" date="2022-04" db="EMBL/GenBank/DDBJ databases">
        <authorList>
            <person name="Bromfield E.S.P."/>
            <person name="Cloutier S."/>
        </authorList>
    </citation>
    <scope>NUCLEOTIDE SEQUENCE</scope>
    <source>
        <strain evidence="6">1S5</strain>
    </source>
</reference>
<dbReference type="GO" id="GO:0000271">
    <property type="term" value="P:polysaccharide biosynthetic process"/>
    <property type="evidence" value="ECO:0007669"/>
    <property type="project" value="TreeGrafter"/>
</dbReference>
<gene>
    <name evidence="6" type="primary">rfbC</name>
    <name evidence="6" type="ORF">HAP41_0000016595</name>
</gene>
<dbReference type="GO" id="GO:0005829">
    <property type="term" value="C:cytosol"/>
    <property type="evidence" value="ECO:0007669"/>
    <property type="project" value="TreeGrafter"/>
</dbReference>
<evidence type="ECO:0000256" key="5">
    <source>
        <dbReference type="RuleBase" id="RU364069"/>
    </source>
</evidence>
<dbReference type="Proteomes" id="UP000551709">
    <property type="component" value="Chromosome"/>
</dbReference>
<evidence type="ECO:0000313" key="6">
    <source>
        <dbReference type="EMBL" id="UPT90403.1"/>
    </source>
</evidence>
<evidence type="ECO:0000256" key="3">
    <source>
        <dbReference type="ARBA" id="ARBA00012098"/>
    </source>
</evidence>
<organism evidence="6 7">
    <name type="scientific">Bradyrhizobium barranii subsp. apii</name>
    <dbReference type="NCBI Taxonomy" id="2819348"/>
    <lineage>
        <taxon>Bacteria</taxon>
        <taxon>Pseudomonadati</taxon>
        <taxon>Pseudomonadota</taxon>
        <taxon>Alphaproteobacteria</taxon>
        <taxon>Hyphomicrobiales</taxon>
        <taxon>Nitrobacteraceae</taxon>
        <taxon>Bradyrhizobium</taxon>
        <taxon>Bradyrhizobium barranii</taxon>
    </lineage>
</organism>
<dbReference type="AlphaFoldDB" id="A0A8T5VPU3"/>
<proteinExistence type="inferred from homology"/>
<dbReference type="Gene3D" id="2.60.120.10">
    <property type="entry name" value="Jelly Rolls"/>
    <property type="match status" value="1"/>
</dbReference>
<comment type="subunit">
    <text evidence="5">Homodimer.</text>
</comment>
<dbReference type="EMBL" id="CP096255">
    <property type="protein sequence ID" value="UPT90403.1"/>
    <property type="molecule type" value="Genomic_DNA"/>
</dbReference>
<comment type="function">
    <text evidence="2 5">Catalyzes the epimerization of the C3' and C5'positions of dTDP-6-deoxy-D-xylo-4-hexulose, forming dTDP-6-deoxy-L-lyxo-4-hexulose.</text>
</comment>
<dbReference type="RefSeq" id="WP_166099672.1">
    <property type="nucleotide sequence ID" value="NZ_CP096255.1"/>
</dbReference>
<evidence type="ECO:0000256" key="4">
    <source>
        <dbReference type="ARBA" id="ARBA00019595"/>
    </source>
</evidence>
<sequence>MKLEQTGIEGVWVAESVTHQDSRGAFSRLFCSREQQDIIGSRSIVQINHSITRRVGALRGLHYQNAPHAEMKIVRCLRGRVFDVAVDLRKGSATFRKWTSLELSQDNRRALVIPEGCAHGFQVLEPDSELLYLHTAFYASKAEGAVRFDDPIIGVDWPLAPTDLSDRDLHHPLLDRNFEGIVV</sequence>